<dbReference type="PRINTS" id="PR00377">
    <property type="entry name" value="IMPHPHTASES"/>
</dbReference>
<comment type="caution">
    <text evidence="3">The sequence shown here is derived from an EMBL/GenBank/DDBJ whole genome shotgun (WGS) entry which is preliminary data.</text>
</comment>
<dbReference type="Gene3D" id="3.40.190.80">
    <property type="match status" value="1"/>
</dbReference>
<dbReference type="OrthoDB" id="9785695at2"/>
<dbReference type="RefSeq" id="WP_129402939.1">
    <property type="nucleotide sequence ID" value="NZ_SBKP01000001.1"/>
</dbReference>
<comment type="cofactor">
    <cofactor evidence="2">
        <name>Mg(2+)</name>
        <dbReference type="ChEBI" id="CHEBI:18420"/>
    </cofactor>
</comment>
<gene>
    <name evidence="3" type="ORF">EQG66_01645</name>
</gene>
<feature type="binding site" evidence="2">
    <location>
        <position position="215"/>
    </location>
    <ligand>
        <name>Mg(2+)</name>
        <dbReference type="ChEBI" id="CHEBI:18420"/>
        <label>1</label>
        <note>catalytic</note>
    </ligand>
</feature>
<evidence type="ECO:0000256" key="1">
    <source>
        <dbReference type="ARBA" id="ARBA00009759"/>
    </source>
</evidence>
<feature type="binding site" evidence="2">
    <location>
        <position position="69"/>
    </location>
    <ligand>
        <name>Mg(2+)</name>
        <dbReference type="ChEBI" id="CHEBI:18420"/>
        <label>1</label>
        <note>catalytic</note>
    </ligand>
</feature>
<organism evidence="3 4">
    <name type="scientific">Sphingobium fluviale</name>
    <dbReference type="NCBI Taxonomy" id="2506423"/>
    <lineage>
        <taxon>Bacteria</taxon>
        <taxon>Pseudomonadati</taxon>
        <taxon>Pseudomonadota</taxon>
        <taxon>Alphaproteobacteria</taxon>
        <taxon>Sphingomonadales</taxon>
        <taxon>Sphingomonadaceae</taxon>
        <taxon>Sphingobium</taxon>
    </lineage>
</organism>
<dbReference type="AlphaFoldDB" id="A0A4Q1KMG3"/>
<dbReference type="GO" id="GO:0046872">
    <property type="term" value="F:metal ion binding"/>
    <property type="evidence" value="ECO:0007669"/>
    <property type="project" value="UniProtKB-KW"/>
</dbReference>
<dbReference type="SUPFAM" id="SSF56655">
    <property type="entry name" value="Carbohydrate phosphatase"/>
    <property type="match status" value="1"/>
</dbReference>
<dbReference type="InterPro" id="IPR000760">
    <property type="entry name" value="Inositol_monophosphatase-like"/>
</dbReference>
<reference evidence="4" key="1">
    <citation type="submission" date="2019-01" db="EMBL/GenBank/DDBJ databases">
        <title>Cytophagaceae bacterium strain CAR-16.</title>
        <authorList>
            <person name="Chen W.-M."/>
        </authorList>
    </citation>
    <scope>NUCLEOTIDE SEQUENCE [LARGE SCALE GENOMIC DNA]</scope>
    <source>
        <strain evidence="4">CHR27</strain>
    </source>
</reference>
<feature type="binding site" evidence="2">
    <location>
        <position position="93"/>
    </location>
    <ligand>
        <name>Mg(2+)</name>
        <dbReference type="ChEBI" id="CHEBI:18420"/>
        <label>2</label>
    </ligand>
</feature>
<evidence type="ECO:0000256" key="2">
    <source>
        <dbReference type="PIRSR" id="PIRSR600760-2"/>
    </source>
</evidence>
<sequence length="265" mass="28171">MNHTIHTAVSSLMRTVAEEVILPRYQNLAAHEVIEKAKNDLVTIADRESEARLSEGLAHLLPEALIVGEEACAADPALLDGLASELCWIIDPIDGTGNFAAGRAPFGIIIALAERGEPIAGWIYDPLTGRMCHAARGHGASINGRPVVAQTSGAELPLAGISTLFLNPQERADIEARLEGQLDIVSIPRCAAEQYPRIVLGQNDLALFKRTLAWDHAAGVLFLNEAGGMACRFDGAPYLASSDATGMLAAASPAMWDRTAKILFG</sequence>
<name>A0A4Q1KMG3_9SPHN</name>
<accession>A0A4Q1KMG3</accession>
<dbReference type="Proteomes" id="UP000290958">
    <property type="component" value="Unassembled WGS sequence"/>
</dbReference>
<dbReference type="GO" id="GO:0007165">
    <property type="term" value="P:signal transduction"/>
    <property type="evidence" value="ECO:0007669"/>
    <property type="project" value="TreeGrafter"/>
</dbReference>
<dbReference type="Pfam" id="PF00459">
    <property type="entry name" value="Inositol_P"/>
    <property type="match status" value="1"/>
</dbReference>
<dbReference type="Gene3D" id="3.30.540.10">
    <property type="entry name" value="Fructose-1,6-Bisphosphatase, subunit A, domain 1"/>
    <property type="match status" value="1"/>
</dbReference>
<feature type="binding site" evidence="2">
    <location>
        <position position="94"/>
    </location>
    <ligand>
        <name>Mg(2+)</name>
        <dbReference type="ChEBI" id="CHEBI:18420"/>
        <label>1</label>
        <note>catalytic</note>
    </ligand>
</feature>
<evidence type="ECO:0000313" key="4">
    <source>
        <dbReference type="Proteomes" id="UP000290958"/>
    </source>
</evidence>
<dbReference type="GO" id="GO:0006020">
    <property type="term" value="P:inositol metabolic process"/>
    <property type="evidence" value="ECO:0007669"/>
    <property type="project" value="TreeGrafter"/>
</dbReference>
<feature type="binding site" evidence="2">
    <location>
        <position position="91"/>
    </location>
    <ligand>
        <name>Mg(2+)</name>
        <dbReference type="ChEBI" id="CHEBI:18420"/>
        <label>1</label>
        <note>catalytic</note>
    </ligand>
</feature>
<dbReference type="PANTHER" id="PTHR20854">
    <property type="entry name" value="INOSITOL MONOPHOSPHATASE"/>
    <property type="match status" value="1"/>
</dbReference>
<comment type="similarity">
    <text evidence="1">Belongs to the inositol monophosphatase superfamily.</text>
</comment>
<dbReference type="PANTHER" id="PTHR20854:SF4">
    <property type="entry name" value="INOSITOL-1-MONOPHOSPHATASE-RELATED"/>
    <property type="match status" value="1"/>
</dbReference>
<keyword evidence="4" id="KW-1185">Reference proteome</keyword>
<proteinExistence type="inferred from homology"/>
<dbReference type="GO" id="GO:0008934">
    <property type="term" value="F:inositol monophosphate 1-phosphatase activity"/>
    <property type="evidence" value="ECO:0007669"/>
    <property type="project" value="TreeGrafter"/>
</dbReference>
<dbReference type="EMBL" id="SBKP01000001">
    <property type="protein sequence ID" value="RXR31173.1"/>
    <property type="molecule type" value="Genomic_DNA"/>
</dbReference>
<keyword evidence="2" id="KW-0460">Magnesium</keyword>
<evidence type="ECO:0000313" key="3">
    <source>
        <dbReference type="EMBL" id="RXR31173.1"/>
    </source>
</evidence>
<keyword evidence="2" id="KW-0479">Metal-binding</keyword>
<protein>
    <submittedName>
        <fullName evidence="3">Inositol monophosphatase</fullName>
    </submittedName>
</protein>